<protein>
    <submittedName>
        <fullName evidence="8">Cysteine desulfurase</fullName>
    </submittedName>
</protein>
<keyword evidence="9" id="KW-1185">Reference proteome</keyword>
<dbReference type="PIRSF" id="PIRSF005572">
    <property type="entry name" value="NifS"/>
    <property type="match status" value="1"/>
</dbReference>
<dbReference type="GO" id="GO:0031071">
    <property type="term" value="F:cysteine desulfurase activity"/>
    <property type="evidence" value="ECO:0007669"/>
    <property type="project" value="UniProtKB-ARBA"/>
</dbReference>
<evidence type="ECO:0000259" key="7">
    <source>
        <dbReference type="Pfam" id="PF00266"/>
    </source>
</evidence>
<reference evidence="8" key="1">
    <citation type="submission" date="2020-06" db="EMBL/GenBank/DDBJ databases">
        <title>A novel thermopfilic bacterium from Erzurum, Turkey.</title>
        <authorList>
            <person name="Adiguzel A."/>
            <person name="Ay H."/>
            <person name="Baltaci M.O."/>
        </authorList>
    </citation>
    <scope>NUCLEOTIDE SEQUENCE</scope>
    <source>
        <strain evidence="8">P2</strain>
    </source>
</reference>
<dbReference type="InterPro" id="IPR015421">
    <property type="entry name" value="PyrdxlP-dep_Trfase_major"/>
</dbReference>
<keyword evidence="4" id="KW-0663">Pyridoxal phosphate</keyword>
<dbReference type="InterPro" id="IPR000192">
    <property type="entry name" value="Aminotrans_V_dom"/>
</dbReference>
<dbReference type="GO" id="GO:0051536">
    <property type="term" value="F:iron-sulfur cluster binding"/>
    <property type="evidence" value="ECO:0007669"/>
    <property type="project" value="UniProtKB-KW"/>
</dbReference>
<evidence type="ECO:0000313" key="9">
    <source>
        <dbReference type="Proteomes" id="UP000625804"/>
    </source>
</evidence>
<evidence type="ECO:0000313" key="8">
    <source>
        <dbReference type="EMBL" id="NSL51307.1"/>
    </source>
</evidence>
<dbReference type="Gene3D" id="3.90.1150.10">
    <property type="entry name" value="Aspartate Aminotransferase, domain 1"/>
    <property type="match status" value="1"/>
</dbReference>
<dbReference type="InterPro" id="IPR015424">
    <property type="entry name" value="PyrdxlP-dep_Trfase"/>
</dbReference>
<sequence length="383" mass="41978">MIYFDNSATTKPYKEVVEAYLKVSEKYFGNPSSLHSLGSEAEKLLSQSRILASSLLGVKPSEVIFTSGGTEGNNAAIKGVAIEYRNRGKHLITSAVEHPSVLEAFKQLESLGYDVTYLDVDKKGRISIEQLKNSLRDDTILVSLIHVNNELGAIQPIIEVGQLLKKYPKILFHVDHVQGITKVPLSLKNSGIDLCTISGHKFHALKGTGLLYIREGIKLAPLLSGGGQEMSIRSGTENTPGIVAMTKALRLAFEKANSGGIEHLWQLKERLSEGLKKIDGVIINTPEEKEKAAPHIINFSVLNMKPEVLIQDLSKHHIYVSSQSACSSKLSKPSRVLMACGLGEERAKSAIRVSFSYDNTIEEVDQFLDILTNSISNLQKVMG</sequence>
<dbReference type="InterPro" id="IPR016454">
    <property type="entry name" value="Cysteine_dSase"/>
</dbReference>
<dbReference type="SUPFAM" id="SSF53383">
    <property type="entry name" value="PLP-dependent transferases"/>
    <property type="match status" value="1"/>
</dbReference>
<keyword evidence="5" id="KW-0408">Iron</keyword>
<evidence type="ECO:0000256" key="1">
    <source>
        <dbReference type="ARBA" id="ARBA00001933"/>
    </source>
</evidence>
<name>A0A8J8KB60_9BACI</name>
<evidence type="ECO:0000256" key="5">
    <source>
        <dbReference type="ARBA" id="ARBA00023004"/>
    </source>
</evidence>
<gene>
    <name evidence="8" type="ORF">HR057_05920</name>
</gene>
<comment type="caution">
    <text evidence="8">The sequence shown here is derived from an EMBL/GenBank/DDBJ whole genome shotgun (WGS) entry which is preliminary data.</text>
</comment>
<dbReference type="GO" id="GO:0046872">
    <property type="term" value="F:metal ion binding"/>
    <property type="evidence" value="ECO:0007669"/>
    <property type="project" value="UniProtKB-KW"/>
</dbReference>
<evidence type="ECO:0000256" key="4">
    <source>
        <dbReference type="ARBA" id="ARBA00022898"/>
    </source>
</evidence>
<dbReference type="InterPro" id="IPR015422">
    <property type="entry name" value="PyrdxlP-dep_Trfase_small"/>
</dbReference>
<dbReference type="FunFam" id="3.40.640.10:FF:000084">
    <property type="entry name" value="IscS-like cysteine desulfurase"/>
    <property type="match status" value="1"/>
</dbReference>
<dbReference type="AlphaFoldDB" id="A0A8J8KB60"/>
<accession>A0A8J8KB60</accession>
<keyword evidence="6" id="KW-0411">Iron-sulfur</keyword>
<organism evidence="8 9">
    <name type="scientific">Calidifontibacillus erzurumensis</name>
    <dbReference type="NCBI Taxonomy" id="2741433"/>
    <lineage>
        <taxon>Bacteria</taxon>
        <taxon>Bacillati</taxon>
        <taxon>Bacillota</taxon>
        <taxon>Bacilli</taxon>
        <taxon>Bacillales</taxon>
        <taxon>Bacillaceae</taxon>
        <taxon>Calidifontibacillus/Schinkia group</taxon>
        <taxon>Calidifontibacillus</taxon>
    </lineage>
</organism>
<dbReference type="Proteomes" id="UP000625804">
    <property type="component" value="Unassembled WGS sequence"/>
</dbReference>
<dbReference type="RefSeq" id="WP_173730513.1">
    <property type="nucleotide sequence ID" value="NZ_JABTTE010000005.1"/>
</dbReference>
<proteinExistence type="inferred from homology"/>
<evidence type="ECO:0000256" key="6">
    <source>
        <dbReference type="ARBA" id="ARBA00023014"/>
    </source>
</evidence>
<evidence type="ECO:0000256" key="3">
    <source>
        <dbReference type="ARBA" id="ARBA00022723"/>
    </source>
</evidence>
<dbReference type="EMBL" id="JABTTE010000005">
    <property type="protein sequence ID" value="NSL51307.1"/>
    <property type="molecule type" value="Genomic_DNA"/>
</dbReference>
<comment type="cofactor">
    <cofactor evidence="1">
        <name>pyridoxal 5'-phosphate</name>
        <dbReference type="ChEBI" id="CHEBI:597326"/>
    </cofactor>
</comment>
<dbReference type="PANTHER" id="PTHR11601:SF50">
    <property type="entry name" value="CYSTEINE DESULFURASE ISCS 2-RELATED"/>
    <property type="match status" value="1"/>
</dbReference>
<comment type="similarity">
    <text evidence="2">Belongs to the class-V pyridoxal-phosphate-dependent aminotransferase family. NifS/IscS subfamily.</text>
</comment>
<dbReference type="Pfam" id="PF00266">
    <property type="entry name" value="Aminotran_5"/>
    <property type="match status" value="1"/>
</dbReference>
<feature type="domain" description="Aminotransferase class V" evidence="7">
    <location>
        <begin position="2"/>
        <end position="367"/>
    </location>
</feature>
<keyword evidence="3" id="KW-0479">Metal-binding</keyword>
<evidence type="ECO:0000256" key="2">
    <source>
        <dbReference type="ARBA" id="ARBA00006490"/>
    </source>
</evidence>
<dbReference type="PANTHER" id="PTHR11601">
    <property type="entry name" value="CYSTEINE DESULFURYLASE FAMILY MEMBER"/>
    <property type="match status" value="1"/>
</dbReference>
<dbReference type="Gene3D" id="3.40.640.10">
    <property type="entry name" value="Type I PLP-dependent aspartate aminotransferase-like (Major domain)"/>
    <property type="match status" value="1"/>
</dbReference>